<accession>A0AC35ESW6</accession>
<protein>
    <submittedName>
        <fullName evidence="2">Uncharacterized protein</fullName>
    </submittedName>
</protein>
<evidence type="ECO:0000313" key="1">
    <source>
        <dbReference type="Proteomes" id="UP000887580"/>
    </source>
</evidence>
<dbReference type="Proteomes" id="UP000887580">
    <property type="component" value="Unplaced"/>
</dbReference>
<proteinExistence type="predicted"/>
<evidence type="ECO:0000313" key="2">
    <source>
        <dbReference type="WBParaSite" id="PS1159_v2.g10400.t1"/>
    </source>
</evidence>
<sequence>MVKLFHVCLIISAILMIKLYSTSAEESEHHIREKRWTNGLCNIACCAVPWQDCSVCKSKPDYEASAVCGKGYVCTCK</sequence>
<reference evidence="2" key="1">
    <citation type="submission" date="2022-11" db="UniProtKB">
        <authorList>
            <consortium name="WormBaseParasite"/>
        </authorList>
    </citation>
    <scope>IDENTIFICATION</scope>
</reference>
<dbReference type="WBParaSite" id="PS1159_v2.g10400.t1">
    <property type="protein sequence ID" value="PS1159_v2.g10400.t1"/>
    <property type="gene ID" value="PS1159_v2.g10400"/>
</dbReference>
<organism evidence="1 2">
    <name type="scientific">Panagrolaimus sp. PS1159</name>
    <dbReference type="NCBI Taxonomy" id="55785"/>
    <lineage>
        <taxon>Eukaryota</taxon>
        <taxon>Metazoa</taxon>
        <taxon>Ecdysozoa</taxon>
        <taxon>Nematoda</taxon>
        <taxon>Chromadorea</taxon>
        <taxon>Rhabditida</taxon>
        <taxon>Tylenchina</taxon>
        <taxon>Panagrolaimomorpha</taxon>
        <taxon>Panagrolaimoidea</taxon>
        <taxon>Panagrolaimidae</taxon>
        <taxon>Panagrolaimus</taxon>
    </lineage>
</organism>
<name>A0AC35ESW6_9BILA</name>